<dbReference type="Proteomes" id="UP000069241">
    <property type="component" value="Chromosome"/>
</dbReference>
<evidence type="ECO:0000256" key="1">
    <source>
        <dbReference type="SAM" id="SignalP"/>
    </source>
</evidence>
<accession>A0A0X8JKC1</accession>
<proteinExistence type="predicted"/>
<dbReference type="EMBL" id="CP014229">
    <property type="protein sequence ID" value="AMD90360.1"/>
    <property type="molecule type" value="Genomic_DNA"/>
</dbReference>
<dbReference type="STRING" id="44742.AXF13_09655"/>
<feature type="chain" id="PRO_5007067483" evidence="1">
    <location>
        <begin position="21"/>
        <end position="166"/>
    </location>
</feature>
<evidence type="ECO:0000313" key="3">
    <source>
        <dbReference type="Proteomes" id="UP000069241"/>
    </source>
</evidence>
<reference evidence="3" key="1">
    <citation type="submission" date="2016-02" db="EMBL/GenBank/DDBJ databases">
        <authorList>
            <person name="Holder M.E."/>
            <person name="Ajami N.J."/>
            <person name="Petrosino J.F."/>
        </authorList>
    </citation>
    <scope>NUCLEOTIDE SEQUENCE [LARGE SCALE GENOMIC DNA]</scope>
    <source>
        <strain evidence="3">CCUG 45958</strain>
    </source>
</reference>
<organism evidence="2 3">
    <name type="scientific">Desulfovibrio fairfieldensis</name>
    <dbReference type="NCBI Taxonomy" id="44742"/>
    <lineage>
        <taxon>Bacteria</taxon>
        <taxon>Pseudomonadati</taxon>
        <taxon>Thermodesulfobacteriota</taxon>
        <taxon>Desulfovibrionia</taxon>
        <taxon>Desulfovibrionales</taxon>
        <taxon>Desulfovibrionaceae</taxon>
        <taxon>Desulfovibrio</taxon>
    </lineage>
</organism>
<protein>
    <submittedName>
        <fullName evidence="2">Protoporphyrinogen oxidase</fullName>
    </submittedName>
</protein>
<name>A0A0X8JKC1_9BACT</name>
<keyword evidence="1" id="KW-0732">Signal</keyword>
<keyword evidence="3" id="KW-1185">Reference proteome</keyword>
<gene>
    <name evidence="2" type="ORF">AXF13_09655</name>
</gene>
<dbReference type="AlphaFoldDB" id="A0A0X8JKC1"/>
<sequence length="166" mass="18253">MARCLLTLFLLLCCAGAAQAENRVFAQFSADLPEGWDGQERTAFSSGSQDEYMLVLGKQDQEQERFLAQISIYLLPNTPKATAEDFARKMTELQGDASEPRKEGRFWTFTGVPRNQTVKGQAVTMVNTTPERILIIISQDPERIGADKVVAGLSGVTPEAKALLGR</sequence>
<dbReference type="KEGG" id="dfi:AXF13_09655"/>
<dbReference type="RefSeq" id="WP_062252927.1">
    <property type="nucleotide sequence ID" value="NZ_CP014229.1"/>
</dbReference>
<evidence type="ECO:0000313" key="2">
    <source>
        <dbReference type="EMBL" id="AMD90360.1"/>
    </source>
</evidence>
<feature type="signal peptide" evidence="1">
    <location>
        <begin position="1"/>
        <end position="20"/>
    </location>
</feature>